<feature type="region of interest" description="Disordered" evidence="5">
    <location>
        <begin position="113"/>
        <end position="158"/>
    </location>
</feature>
<feature type="compositionally biased region" description="Polar residues" evidence="5">
    <location>
        <begin position="227"/>
        <end position="240"/>
    </location>
</feature>
<dbReference type="Proteomes" id="UP001530377">
    <property type="component" value="Unassembled WGS sequence"/>
</dbReference>
<gene>
    <name evidence="6" type="ORF">ACHAXA_000355</name>
</gene>
<feature type="repeat" description="WD" evidence="4">
    <location>
        <begin position="341"/>
        <end position="382"/>
    </location>
</feature>
<keyword evidence="7" id="KW-1185">Reference proteome</keyword>
<feature type="compositionally biased region" description="Gly residues" evidence="5">
    <location>
        <begin position="51"/>
        <end position="65"/>
    </location>
</feature>
<evidence type="ECO:0000256" key="5">
    <source>
        <dbReference type="SAM" id="MobiDB-lite"/>
    </source>
</evidence>
<dbReference type="InterPro" id="IPR001680">
    <property type="entry name" value="WD40_rpt"/>
</dbReference>
<proteinExistence type="inferred from homology"/>
<dbReference type="EMBL" id="JALLPB020000568">
    <property type="protein sequence ID" value="KAL3807916.1"/>
    <property type="molecule type" value="Genomic_DNA"/>
</dbReference>
<keyword evidence="3" id="KW-0677">Repeat</keyword>
<evidence type="ECO:0008006" key="8">
    <source>
        <dbReference type="Google" id="ProtNLM"/>
    </source>
</evidence>
<dbReference type="PANTHER" id="PTHR14773">
    <property type="entry name" value="WD REPEAT-CONTAINING PROTEIN 76"/>
    <property type="match status" value="1"/>
</dbReference>
<dbReference type="PROSITE" id="PS50294">
    <property type="entry name" value="WD_REPEATS_REGION"/>
    <property type="match status" value="1"/>
</dbReference>
<dbReference type="PROSITE" id="PS50082">
    <property type="entry name" value="WD_REPEATS_2"/>
    <property type="match status" value="2"/>
</dbReference>
<name>A0ABD3R861_9STRA</name>
<protein>
    <recommendedName>
        <fullName evidence="8">WD repeat-containing protein 76</fullName>
    </recommendedName>
</protein>
<comment type="caution">
    <text evidence="6">The sequence shown here is derived from an EMBL/GenBank/DDBJ whole genome shotgun (WGS) entry which is preliminary data.</text>
</comment>
<feature type="compositionally biased region" description="Low complexity" evidence="5">
    <location>
        <begin position="119"/>
        <end position="133"/>
    </location>
</feature>
<dbReference type="AlphaFoldDB" id="A0ABD3R861"/>
<dbReference type="SMART" id="SM00320">
    <property type="entry name" value="WD40"/>
    <property type="match status" value="5"/>
</dbReference>
<dbReference type="SUPFAM" id="SSF50978">
    <property type="entry name" value="WD40 repeat-like"/>
    <property type="match status" value="1"/>
</dbReference>
<evidence type="ECO:0000313" key="7">
    <source>
        <dbReference type="Proteomes" id="UP001530377"/>
    </source>
</evidence>
<evidence type="ECO:0000256" key="4">
    <source>
        <dbReference type="PROSITE-ProRule" id="PRU00221"/>
    </source>
</evidence>
<evidence type="ECO:0000256" key="2">
    <source>
        <dbReference type="ARBA" id="ARBA00022574"/>
    </source>
</evidence>
<dbReference type="PANTHER" id="PTHR14773:SF0">
    <property type="entry name" value="WD REPEAT-CONTAINING PROTEIN 76"/>
    <property type="match status" value="1"/>
</dbReference>
<dbReference type="InterPro" id="IPR036322">
    <property type="entry name" value="WD40_repeat_dom_sf"/>
</dbReference>
<feature type="region of interest" description="Disordered" evidence="5">
    <location>
        <begin position="45"/>
        <end position="101"/>
    </location>
</feature>
<organism evidence="6 7">
    <name type="scientific">Cyclostephanos tholiformis</name>
    <dbReference type="NCBI Taxonomy" id="382380"/>
    <lineage>
        <taxon>Eukaryota</taxon>
        <taxon>Sar</taxon>
        <taxon>Stramenopiles</taxon>
        <taxon>Ochrophyta</taxon>
        <taxon>Bacillariophyta</taxon>
        <taxon>Coscinodiscophyceae</taxon>
        <taxon>Thalassiosirophycidae</taxon>
        <taxon>Stephanodiscales</taxon>
        <taxon>Stephanodiscaceae</taxon>
        <taxon>Cyclostephanos</taxon>
    </lineage>
</organism>
<dbReference type="InterPro" id="IPR015943">
    <property type="entry name" value="WD40/YVTN_repeat-like_dom_sf"/>
</dbReference>
<dbReference type="InterPro" id="IPR050853">
    <property type="entry name" value="WD_repeat_DNA-damage-binding"/>
</dbReference>
<dbReference type="Pfam" id="PF00400">
    <property type="entry name" value="WD40"/>
    <property type="match status" value="2"/>
</dbReference>
<feature type="compositionally biased region" description="Basic and acidic residues" evidence="5">
    <location>
        <begin position="243"/>
        <end position="252"/>
    </location>
</feature>
<evidence type="ECO:0000256" key="3">
    <source>
        <dbReference type="ARBA" id="ARBA00022737"/>
    </source>
</evidence>
<feature type="repeat" description="WD" evidence="4">
    <location>
        <begin position="462"/>
        <end position="496"/>
    </location>
</feature>
<dbReference type="Gene3D" id="2.130.10.10">
    <property type="entry name" value="YVTN repeat-like/Quinoprotein amine dehydrogenase"/>
    <property type="match status" value="1"/>
</dbReference>
<feature type="region of interest" description="Disordered" evidence="5">
    <location>
        <begin position="227"/>
        <end position="252"/>
    </location>
</feature>
<comment type="similarity">
    <text evidence="1">Belongs to the WD repeat DDB2/WDR76 family.</text>
</comment>
<sequence length="641" mass="68184">MVDDDASESFAFDGRSYPTYQEMVNAKRRRNADVLAKSGLLEAKSAIASSSGGGGSGGGIVGGTRGLKRAKVVPPGDDDGRPAPPPRRKSSRIAGAMAPDVRVERESMGSFVISGADASPPSSSSSSSSSSPSLRVESSTTSKDATAGYNGRVNDGSDLSVSDAVELVGYKWRGDGDTERAERLFARILPDAIEDVPIANYRRGGGRAGGGMGLSSGSPVSVVDVTNTTSGRPAQSTAATTVPRKDDVDDDDDAHRGIRRLVDGLSCDDGECVAKVTPDRIYSVACHPSPNAVIVCAGDKTGHLGVWNVDGYNHGGDDAMNNENASSSSLSSSSDDGVHLFKVHSGAISTLAWNGPGTSLLTSSYDGSVRLFDVERGRAFVEVFATYGDEVKYRDKLGYGTDRGYNSWIQGMEIDTRYGSGGGGGGGSGGFFLCTSEGRVMHVDMRMKGRLTFDAVLSEKKINTISLHPDGNVIATAGLTGIVQLWDVRKIPTLSSKEKPKPISWQESGGRSINSAYFSPSGKRLLTTTMSNRLEIMEDSHLVAGRMMPKMRVSHDNQTGRWLSTFMARWHPGCYTNREIFVVGSMKQPRCMEVYDHDGDLLREIRGDAITAVASRCCFHPDTNKLIVIGGNSSGRVTIAR</sequence>
<accession>A0ABD3R861</accession>
<evidence type="ECO:0000256" key="1">
    <source>
        <dbReference type="ARBA" id="ARBA00005434"/>
    </source>
</evidence>
<evidence type="ECO:0000313" key="6">
    <source>
        <dbReference type="EMBL" id="KAL3807916.1"/>
    </source>
</evidence>
<keyword evidence="2 4" id="KW-0853">WD repeat</keyword>
<reference evidence="6 7" key="1">
    <citation type="submission" date="2024-10" db="EMBL/GenBank/DDBJ databases">
        <title>Updated reference genomes for cyclostephanoid diatoms.</title>
        <authorList>
            <person name="Roberts W.R."/>
            <person name="Alverson A.J."/>
        </authorList>
    </citation>
    <scope>NUCLEOTIDE SEQUENCE [LARGE SCALE GENOMIC DNA]</scope>
    <source>
        <strain evidence="6 7">AJA228-03</strain>
    </source>
</reference>